<feature type="compositionally biased region" description="Low complexity" evidence="1">
    <location>
        <begin position="99"/>
        <end position="110"/>
    </location>
</feature>
<protein>
    <submittedName>
        <fullName evidence="4">SPOR domain-containing protein</fullName>
    </submittedName>
</protein>
<dbReference type="AlphaFoldDB" id="A0A7W2TU69"/>
<dbReference type="Pfam" id="PF05036">
    <property type="entry name" value="SPOR"/>
    <property type="match status" value="1"/>
</dbReference>
<dbReference type="Gene3D" id="3.30.70.1070">
    <property type="entry name" value="Sporulation related repeat"/>
    <property type="match status" value="1"/>
</dbReference>
<keyword evidence="2" id="KW-1133">Transmembrane helix</keyword>
<reference evidence="4 5" key="1">
    <citation type="submission" date="2020-07" db="EMBL/GenBank/DDBJ databases">
        <title>Halieaceae bacterium, F7430, whole genome shotgun sequencing project.</title>
        <authorList>
            <person name="Jiang S."/>
            <person name="Liu Z.W."/>
            <person name="Du Z.J."/>
        </authorList>
    </citation>
    <scope>NUCLEOTIDE SEQUENCE [LARGE SCALE GENOMIC DNA]</scope>
    <source>
        <strain evidence="4 5">F7430</strain>
    </source>
</reference>
<evidence type="ECO:0000256" key="2">
    <source>
        <dbReference type="SAM" id="Phobius"/>
    </source>
</evidence>
<dbReference type="SUPFAM" id="SSF110997">
    <property type="entry name" value="Sporulation related repeat"/>
    <property type="match status" value="1"/>
</dbReference>
<feature type="domain" description="SPOR" evidence="3">
    <location>
        <begin position="142"/>
        <end position="221"/>
    </location>
</feature>
<gene>
    <name evidence="4" type="ORF">H2508_02835</name>
</gene>
<name>A0A7W2TU69_9GAMM</name>
<keyword evidence="5" id="KW-1185">Reference proteome</keyword>
<organism evidence="4 5">
    <name type="scientific">Sediminihaliea albiluteola</name>
    <dbReference type="NCBI Taxonomy" id="2758564"/>
    <lineage>
        <taxon>Bacteria</taxon>
        <taxon>Pseudomonadati</taxon>
        <taxon>Pseudomonadota</taxon>
        <taxon>Gammaproteobacteria</taxon>
        <taxon>Cellvibrionales</taxon>
        <taxon>Halieaceae</taxon>
        <taxon>Sediminihaliea</taxon>
    </lineage>
</organism>
<dbReference type="InterPro" id="IPR036680">
    <property type="entry name" value="SPOR-like_sf"/>
</dbReference>
<dbReference type="GO" id="GO:0030428">
    <property type="term" value="C:cell septum"/>
    <property type="evidence" value="ECO:0007669"/>
    <property type="project" value="TreeGrafter"/>
</dbReference>
<feature type="region of interest" description="Disordered" evidence="1">
    <location>
        <begin position="80"/>
        <end position="140"/>
    </location>
</feature>
<dbReference type="EMBL" id="JACFXU010000013">
    <property type="protein sequence ID" value="MBA6412044.1"/>
    <property type="molecule type" value="Genomic_DNA"/>
</dbReference>
<keyword evidence="2" id="KW-0472">Membrane</keyword>
<dbReference type="RefSeq" id="WP_182168873.1">
    <property type="nucleotide sequence ID" value="NZ_JACFXU010000013.1"/>
</dbReference>
<dbReference type="GO" id="GO:0032153">
    <property type="term" value="C:cell division site"/>
    <property type="evidence" value="ECO:0007669"/>
    <property type="project" value="TreeGrafter"/>
</dbReference>
<dbReference type="PANTHER" id="PTHR38687:SF1">
    <property type="entry name" value="CELL DIVISION PROTEIN DEDD"/>
    <property type="match status" value="1"/>
</dbReference>
<evidence type="ECO:0000313" key="5">
    <source>
        <dbReference type="Proteomes" id="UP000539350"/>
    </source>
</evidence>
<evidence type="ECO:0000259" key="3">
    <source>
        <dbReference type="PROSITE" id="PS51724"/>
    </source>
</evidence>
<evidence type="ECO:0000256" key="1">
    <source>
        <dbReference type="SAM" id="MobiDB-lite"/>
    </source>
</evidence>
<dbReference type="Proteomes" id="UP000539350">
    <property type="component" value="Unassembled WGS sequence"/>
</dbReference>
<proteinExistence type="predicted"/>
<dbReference type="GO" id="GO:0032506">
    <property type="term" value="P:cytokinetic process"/>
    <property type="evidence" value="ECO:0007669"/>
    <property type="project" value="TreeGrafter"/>
</dbReference>
<dbReference type="GO" id="GO:0042834">
    <property type="term" value="F:peptidoglycan binding"/>
    <property type="evidence" value="ECO:0007669"/>
    <property type="project" value="InterPro"/>
</dbReference>
<dbReference type="InterPro" id="IPR052521">
    <property type="entry name" value="Cell_div_SPOR-domain"/>
</dbReference>
<dbReference type="PANTHER" id="PTHR38687">
    <property type="entry name" value="CELL DIVISION PROTEIN DEDD-RELATED"/>
    <property type="match status" value="1"/>
</dbReference>
<feature type="transmembrane region" description="Helical" evidence="2">
    <location>
        <begin position="9"/>
        <end position="28"/>
    </location>
</feature>
<evidence type="ECO:0000313" key="4">
    <source>
        <dbReference type="EMBL" id="MBA6412044.1"/>
    </source>
</evidence>
<sequence>MNDVLKQRLVGALILVALGVVFWPIIFVEPDAAPSASEVRLPPRPNIDTRPLPSPDRVGLRASKPLELQDSELDFVEPQEHLVPEESPGEVVQQDSKSPEAAQVPVEPAQPVTPPPAAAEKDLSVASKTRSEPPVQPEIDAQGVPVAWMLQVVSVSRKESAENTRQRLQNMGHKAYIKTAQAGDKTVYRVYVGPKFERAKLDAIKADVDRQFGVKSMIRRYLP</sequence>
<comment type="caution">
    <text evidence="4">The sequence shown here is derived from an EMBL/GenBank/DDBJ whole genome shotgun (WGS) entry which is preliminary data.</text>
</comment>
<dbReference type="InterPro" id="IPR007730">
    <property type="entry name" value="SPOR-like_dom"/>
</dbReference>
<dbReference type="PROSITE" id="PS51724">
    <property type="entry name" value="SPOR"/>
    <property type="match status" value="1"/>
</dbReference>
<accession>A0A7W2TU69</accession>
<feature type="region of interest" description="Disordered" evidence="1">
    <location>
        <begin position="34"/>
        <end position="64"/>
    </location>
</feature>
<keyword evidence="2" id="KW-0812">Transmembrane</keyword>